<accession>A0A8I6YZI7</accession>
<dbReference type="InterPro" id="IPR036047">
    <property type="entry name" value="F-box-like_dom_sf"/>
</dbReference>
<dbReference type="PANTHER" id="PTHR36140">
    <property type="entry name" value="F-BOX DOMAIN-CONTAINING PROTEIN-RELATED"/>
    <property type="match status" value="1"/>
</dbReference>
<dbReference type="KEGG" id="hvg:123408135"/>
<feature type="region of interest" description="Disordered" evidence="1">
    <location>
        <begin position="1"/>
        <end position="35"/>
    </location>
</feature>
<name>A0A8I6YZI7_HORVV</name>
<evidence type="ECO:0000259" key="2">
    <source>
        <dbReference type="Pfam" id="PF12937"/>
    </source>
</evidence>
<dbReference type="Proteomes" id="UP000011116">
    <property type="component" value="Chromosome 7H"/>
</dbReference>
<reference evidence="4" key="1">
    <citation type="journal article" date="2012" name="Nature">
        <title>A physical, genetic and functional sequence assembly of the barley genome.</title>
        <authorList>
            <consortium name="The International Barley Genome Sequencing Consortium"/>
            <person name="Mayer K.F."/>
            <person name="Waugh R."/>
            <person name="Brown J.W."/>
            <person name="Schulman A."/>
            <person name="Langridge P."/>
            <person name="Platzer M."/>
            <person name="Fincher G.B."/>
            <person name="Muehlbauer G.J."/>
            <person name="Sato K."/>
            <person name="Close T.J."/>
            <person name="Wise R.P."/>
            <person name="Stein N."/>
        </authorList>
    </citation>
    <scope>NUCLEOTIDE SEQUENCE [LARGE SCALE GENOMIC DNA]</scope>
    <source>
        <strain evidence="4">cv. Morex</strain>
    </source>
</reference>
<dbReference type="Pfam" id="PF12937">
    <property type="entry name" value="F-box-like"/>
    <property type="match status" value="1"/>
</dbReference>
<dbReference type="InterPro" id="IPR001810">
    <property type="entry name" value="F-box_dom"/>
</dbReference>
<protein>
    <recommendedName>
        <fullName evidence="2">F-box domain-containing protein</fullName>
    </recommendedName>
</protein>
<feature type="compositionally biased region" description="Basic residues" evidence="1">
    <location>
        <begin position="1"/>
        <end position="19"/>
    </location>
</feature>
<dbReference type="Gramene" id="HORVU.MOREX.r2.7HG0540660.1">
    <property type="protein sequence ID" value="HORVU.MOREX.r2.7HG0540660.1.CDS.1"/>
    <property type="gene ID" value="HORVU.MOREX.r2.7HG0540660"/>
</dbReference>
<proteinExistence type="predicted"/>
<dbReference type="Gramene" id="HORVU.MOREX.r3.7HG0651420.1">
    <property type="protein sequence ID" value="HORVU.MOREX.r3.7HG0651420.1.CDS1"/>
    <property type="gene ID" value="HORVU.MOREX.r3.7HG0651420"/>
</dbReference>
<dbReference type="AlphaFoldDB" id="A0A8I6YZI7"/>
<keyword evidence="4" id="KW-1185">Reference proteome</keyword>
<dbReference type="EnsemblPlants" id="HORVU.MOREX.r3.7HG0651420.1">
    <property type="protein sequence ID" value="HORVU.MOREX.r3.7HG0651420.1.CDS1"/>
    <property type="gene ID" value="HORVU.MOREX.r3.7HG0651420"/>
</dbReference>
<sequence length="442" mass="48382">MPPARRRRLASRRASKRPRRADSSSHGGAEDDGTPLTDEILVGIFAGLPEMADLVRCAATCTRWRRLVSSEAAFICRTPRPWPAGRFVRRLALGFFHRDAAAGPRFTPTASAARSRLPGLLQPNVLVERLNALVERPENGPRLVASRNGLIVADLRRGRRDRAIKLCVCNPMTGEVDVLPPLSGEDGLGRYACTVLTADDHDQTSDPPPPAYRVILFYNTCRSNTAFRSYSSEDGVWSPETIRGERLGKKQMGVGVTRTSVVVYGGKVACWFAKNAVLALSLNTLLPQVLSRAFVDGNTILGVSPPPGRRLCTIQMIFEAPTGYWPRRVALRVSKLNRSIHQGQEEDEVEVIQVEQHLPADVTTGQLRWFCEKSGVVLFTAGCSHGRSEVYALSLDKKEVEKIASHEAGGGGGGDPWENLHGYEMDRVAYLATLGVGYRTGG</sequence>
<gene>
    <name evidence="3" type="primary">LOC123408135</name>
</gene>
<reference evidence="3" key="3">
    <citation type="submission" date="2022-01" db="UniProtKB">
        <authorList>
            <consortium name="EnsemblPlants"/>
        </authorList>
    </citation>
    <scope>IDENTIFICATION</scope>
    <source>
        <strain evidence="3">subsp. vulgare</strain>
    </source>
</reference>
<evidence type="ECO:0000256" key="1">
    <source>
        <dbReference type="SAM" id="MobiDB-lite"/>
    </source>
</evidence>
<dbReference type="OrthoDB" id="666566at2759"/>
<dbReference type="RefSeq" id="XP_044957254.1">
    <property type="nucleotide sequence ID" value="XM_045101319.1"/>
</dbReference>
<evidence type="ECO:0000313" key="4">
    <source>
        <dbReference type="Proteomes" id="UP000011116"/>
    </source>
</evidence>
<evidence type="ECO:0000313" key="3">
    <source>
        <dbReference type="EnsemblPlants" id="HORVU.MOREX.r3.7HG0651420.1.CDS1"/>
    </source>
</evidence>
<organism evidence="3 4">
    <name type="scientific">Hordeum vulgare subsp. vulgare</name>
    <name type="common">Domesticated barley</name>
    <dbReference type="NCBI Taxonomy" id="112509"/>
    <lineage>
        <taxon>Eukaryota</taxon>
        <taxon>Viridiplantae</taxon>
        <taxon>Streptophyta</taxon>
        <taxon>Embryophyta</taxon>
        <taxon>Tracheophyta</taxon>
        <taxon>Spermatophyta</taxon>
        <taxon>Magnoliopsida</taxon>
        <taxon>Liliopsida</taxon>
        <taxon>Poales</taxon>
        <taxon>Poaceae</taxon>
        <taxon>BOP clade</taxon>
        <taxon>Pooideae</taxon>
        <taxon>Triticodae</taxon>
        <taxon>Triticeae</taxon>
        <taxon>Hordeinae</taxon>
        <taxon>Hordeum</taxon>
    </lineage>
</organism>
<dbReference type="GeneID" id="123408135"/>
<dbReference type="PANTHER" id="PTHR36140:SF3">
    <property type="entry name" value="F-BOX DOMAIN-CONTAINING PROTEIN"/>
    <property type="match status" value="1"/>
</dbReference>
<reference evidence="3" key="2">
    <citation type="submission" date="2020-10" db="EMBL/GenBank/DDBJ databases">
        <authorList>
            <person name="Scholz U."/>
            <person name="Mascher M."/>
            <person name="Fiebig A."/>
        </authorList>
    </citation>
    <scope>NUCLEOTIDE SEQUENCE [LARGE SCALE GENOMIC DNA]</scope>
    <source>
        <strain evidence="3">cv. Morex</strain>
    </source>
</reference>
<feature type="domain" description="F-box" evidence="2">
    <location>
        <begin position="38"/>
        <end position="71"/>
    </location>
</feature>
<dbReference type="SUPFAM" id="SSF81383">
    <property type="entry name" value="F-box domain"/>
    <property type="match status" value="1"/>
</dbReference>
<dbReference type="Gene3D" id="1.20.1280.50">
    <property type="match status" value="1"/>
</dbReference>